<reference evidence="1" key="1">
    <citation type="journal article" date="2013" name="Genome Announc.">
        <title>Draft Genome Sequence of Loktanella cinnabarina LL-001T, Isolated from Deep-Sea Floor Sediment.</title>
        <authorList>
            <person name="Nishi S."/>
            <person name="Tsubouchi T."/>
            <person name="Takaki Y."/>
            <person name="Koyanagi R."/>
            <person name="Satoh N."/>
            <person name="Maruyama T."/>
            <person name="Hatada Y."/>
        </authorList>
    </citation>
    <scope>NUCLEOTIDE SEQUENCE [LARGE SCALE GENOMIC DNA]</scope>
    <source>
        <strain evidence="1">LL-001</strain>
    </source>
</reference>
<protein>
    <submittedName>
        <fullName evidence="1">Uncharacterized protein</fullName>
    </submittedName>
</protein>
<accession>U3AE85</accession>
<keyword evidence="2" id="KW-1185">Reference proteome</keyword>
<comment type="caution">
    <text evidence="1">The sequence shown here is derived from an EMBL/GenBank/DDBJ whole genome shotgun (WGS) entry which is preliminary data.</text>
</comment>
<dbReference type="AlphaFoldDB" id="U3AE85"/>
<evidence type="ECO:0000313" key="1">
    <source>
        <dbReference type="EMBL" id="GAD55984.1"/>
    </source>
</evidence>
<organism evidence="1 2">
    <name type="scientific">Limimaricola cinnabarinus LL-001</name>
    <dbReference type="NCBI Taxonomy" id="1337093"/>
    <lineage>
        <taxon>Bacteria</taxon>
        <taxon>Pseudomonadati</taxon>
        <taxon>Pseudomonadota</taxon>
        <taxon>Alphaproteobacteria</taxon>
        <taxon>Rhodobacterales</taxon>
        <taxon>Paracoccaceae</taxon>
        <taxon>Limimaricola</taxon>
    </lineage>
</organism>
<evidence type="ECO:0000313" key="2">
    <source>
        <dbReference type="Proteomes" id="UP000016566"/>
    </source>
</evidence>
<proteinExistence type="predicted"/>
<gene>
    <name evidence="1" type="ORF">MBELCI_2036</name>
</gene>
<dbReference type="EMBL" id="BATB01000025">
    <property type="protein sequence ID" value="GAD55984.1"/>
    <property type="molecule type" value="Genomic_DNA"/>
</dbReference>
<dbReference type="STRING" id="1337093.MBELCI_2036"/>
<dbReference type="Proteomes" id="UP000016566">
    <property type="component" value="Unassembled WGS sequence"/>
</dbReference>
<name>U3AE85_9RHOB</name>
<sequence length="37" mass="4246">MSMLEARFARFETWMRDQALPFWSETGLAPTAGRLNG</sequence>